<organism evidence="2 3">
    <name type="scientific">Microcystis aeruginosa Ma_QC_Ch_20071001_S25D</name>
    <dbReference type="NCBI Taxonomy" id="2486250"/>
    <lineage>
        <taxon>Bacteria</taxon>
        <taxon>Bacillati</taxon>
        <taxon>Cyanobacteriota</taxon>
        <taxon>Cyanophyceae</taxon>
        <taxon>Oscillatoriophycideae</taxon>
        <taxon>Chroococcales</taxon>
        <taxon>Microcystaceae</taxon>
        <taxon>Microcystis</taxon>
    </lineage>
</organism>
<proteinExistence type="predicted"/>
<protein>
    <submittedName>
        <fullName evidence="2">Transposase</fullName>
    </submittedName>
</protein>
<gene>
    <name evidence="2" type="ORF">EWV57_13950</name>
</gene>
<reference evidence="2 3" key="1">
    <citation type="submission" date="2019-01" db="EMBL/GenBank/DDBJ databases">
        <title>Coherence of Microcystis species and biogeography revealed through population genomics.</title>
        <authorList>
            <person name="Perez-Carrascal O.M."/>
            <person name="Terrat Y."/>
            <person name="Giani A."/>
            <person name="Fortin N."/>
            <person name="Tromas N."/>
            <person name="Shapiro B.J."/>
        </authorList>
    </citation>
    <scope>NUCLEOTIDE SEQUENCE [LARGE SCALE GENOMIC DNA]</scope>
    <source>
        <strain evidence="2">Ma_QC_Ch_20071001_S25D</strain>
    </source>
</reference>
<evidence type="ECO:0000313" key="3">
    <source>
        <dbReference type="Proteomes" id="UP000316958"/>
    </source>
</evidence>
<comment type="caution">
    <text evidence="2">The sequence shown here is derived from an EMBL/GenBank/DDBJ whole genome shotgun (WGS) entry which is preliminary data.</text>
</comment>
<name>A0A552FPK0_MICAE</name>
<accession>A0A552FPK0</accession>
<evidence type="ECO:0000256" key="1">
    <source>
        <dbReference type="SAM" id="MobiDB-lite"/>
    </source>
</evidence>
<sequence>VNAAVNIKVAGGHSETLNGRVGKRKTSVKEAASRVASTPLTRPP</sequence>
<feature type="non-terminal residue" evidence="2">
    <location>
        <position position="1"/>
    </location>
</feature>
<evidence type="ECO:0000313" key="2">
    <source>
        <dbReference type="EMBL" id="TRU48661.1"/>
    </source>
</evidence>
<dbReference type="AlphaFoldDB" id="A0A552FPK0"/>
<dbReference type="Proteomes" id="UP000316958">
    <property type="component" value="Unassembled WGS sequence"/>
</dbReference>
<dbReference type="EMBL" id="SFBE01000235">
    <property type="protein sequence ID" value="TRU48661.1"/>
    <property type="molecule type" value="Genomic_DNA"/>
</dbReference>
<feature type="region of interest" description="Disordered" evidence="1">
    <location>
        <begin position="14"/>
        <end position="44"/>
    </location>
</feature>
<feature type="compositionally biased region" description="Polar residues" evidence="1">
    <location>
        <begin position="35"/>
        <end position="44"/>
    </location>
</feature>